<evidence type="ECO:0000313" key="2">
    <source>
        <dbReference type="Proteomes" id="UP000280825"/>
    </source>
</evidence>
<dbReference type="GO" id="GO:0005524">
    <property type="term" value="F:ATP binding"/>
    <property type="evidence" value="ECO:0007669"/>
    <property type="project" value="InterPro"/>
</dbReference>
<keyword evidence="2" id="KW-1185">Reference proteome</keyword>
<dbReference type="GO" id="GO:0005737">
    <property type="term" value="C:cytoplasm"/>
    <property type="evidence" value="ECO:0007669"/>
    <property type="project" value="TreeGrafter"/>
</dbReference>
<dbReference type="SUPFAM" id="SSF101904">
    <property type="entry name" value="GyrA/ParC C-terminal domain-like"/>
    <property type="match status" value="1"/>
</dbReference>
<name>A0A3S0MGC5_9FLAO</name>
<dbReference type="GO" id="GO:0003918">
    <property type="term" value="F:DNA topoisomerase type II (double strand cut, ATP-hydrolyzing) activity"/>
    <property type="evidence" value="ECO:0007669"/>
    <property type="project" value="TreeGrafter"/>
</dbReference>
<organism evidence="1 2">
    <name type="scientific">Flavobacterium bomense</name>
    <dbReference type="NCBI Taxonomy" id="2497483"/>
    <lineage>
        <taxon>Bacteria</taxon>
        <taxon>Pseudomonadati</taxon>
        <taxon>Bacteroidota</taxon>
        <taxon>Flavobacteriia</taxon>
        <taxon>Flavobacteriales</taxon>
        <taxon>Flavobacteriaceae</taxon>
        <taxon>Flavobacterium</taxon>
    </lineage>
</organism>
<reference evidence="1 2" key="1">
    <citation type="submission" date="2018-12" db="EMBL/GenBank/DDBJ databases">
        <title>Flavobacterium sp. nov., isolated from glacier ice.</title>
        <authorList>
            <person name="Liu Q."/>
            <person name="Xin Y.-H."/>
        </authorList>
    </citation>
    <scope>NUCLEOTIDE SEQUENCE [LARGE SCALE GENOMIC DNA]</scope>
    <source>
        <strain evidence="1 2">RB1N8</strain>
    </source>
</reference>
<dbReference type="Gene3D" id="2.120.10.90">
    <property type="entry name" value="DNA gyrase/topoisomerase IV, subunit A, C-terminal"/>
    <property type="match status" value="1"/>
</dbReference>
<dbReference type="PANTHER" id="PTHR43493">
    <property type="entry name" value="DNA GYRASE/TOPOISOMERASE SUBUNIT A"/>
    <property type="match status" value="1"/>
</dbReference>
<dbReference type="GO" id="GO:0003677">
    <property type="term" value="F:DNA binding"/>
    <property type="evidence" value="ECO:0007669"/>
    <property type="project" value="InterPro"/>
</dbReference>
<dbReference type="PANTHER" id="PTHR43493:SF5">
    <property type="entry name" value="DNA GYRASE SUBUNIT A, CHLOROPLASTIC_MITOCHONDRIAL"/>
    <property type="match status" value="1"/>
</dbReference>
<dbReference type="InterPro" id="IPR035516">
    <property type="entry name" value="Gyrase/topoIV_suA_C"/>
</dbReference>
<dbReference type="EMBL" id="RYDJ01000001">
    <property type="protein sequence ID" value="RTZ07943.1"/>
    <property type="molecule type" value="Genomic_DNA"/>
</dbReference>
<gene>
    <name evidence="1" type="ORF">EKL98_01080</name>
</gene>
<accession>A0A3S0MGC5</accession>
<dbReference type="GO" id="GO:0009330">
    <property type="term" value="C:DNA topoisomerase type II (double strand cut, ATP-hydrolyzing) complex"/>
    <property type="evidence" value="ECO:0007669"/>
    <property type="project" value="TreeGrafter"/>
</dbReference>
<proteinExistence type="predicted"/>
<evidence type="ECO:0000313" key="1">
    <source>
        <dbReference type="EMBL" id="RTZ07943.1"/>
    </source>
</evidence>
<dbReference type="AlphaFoldDB" id="A0A3S0MGC5"/>
<protein>
    <recommendedName>
        <fullName evidence="3">DNA gyrase subunit A</fullName>
    </recommendedName>
</protein>
<dbReference type="Proteomes" id="UP000280825">
    <property type="component" value="Unassembled WGS sequence"/>
</dbReference>
<dbReference type="GO" id="GO:0006265">
    <property type="term" value="P:DNA topological change"/>
    <property type="evidence" value="ECO:0007669"/>
    <property type="project" value="InterPro"/>
</dbReference>
<comment type="caution">
    <text evidence="1">The sequence shown here is derived from an EMBL/GenBank/DDBJ whole genome shotgun (WGS) entry which is preliminary data.</text>
</comment>
<evidence type="ECO:0008006" key="3">
    <source>
        <dbReference type="Google" id="ProtNLM"/>
    </source>
</evidence>
<dbReference type="RefSeq" id="WP_126561325.1">
    <property type="nucleotide sequence ID" value="NZ_RYDJ01000001.1"/>
</dbReference>
<dbReference type="InterPro" id="IPR050220">
    <property type="entry name" value="Type_II_DNA_Topoisomerases"/>
</dbReference>
<dbReference type="InterPro" id="IPR006691">
    <property type="entry name" value="GyrA/parC_rep"/>
</dbReference>
<sequence length="343" mass="39188">MEENNKSLISANNSLAKIEKQIAIGDKILEKANQSFILLISKDFLFQIISLNDYKNLTANLILNKKTKNIFIENLITIELVTRTSKIIFFTKFGKYFSTSIDKILKIKDLNDLFNIEIQDELLDVILIDEKTNNIENKFLIFATRNGFVKSTIISLYCNESLTNDIAIRLKENDSLINVKIADYFDDQIVIGSKHGKLVRFSVYKIRPLSKNTYGYIGLKLEEENNIVIGLSIIDSFDDCIFIITEKGKIKKSSIDEYRITNRGGQGVKTANITNNTGFMSHLKTAKYKDICLIITNLNNMIVFEMFNVKMVGRASEAIKIIKLIENEQIHTIVKLPNINQFS</sequence>
<dbReference type="Pfam" id="PF03989">
    <property type="entry name" value="DNA_gyraseA_C"/>
    <property type="match status" value="4"/>
</dbReference>